<dbReference type="Proteomes" id="UP000719267">
    <property type="component" value="Unassembled WGS sequence"/>
</dbReference>
<proteinExistence type="predicted"/>
<name>A0ABS6W1F3_9FLAO</name>
<dbReference type="RefSeq" id="WP_219039977.1">
    <property type="nucleotide sequence ID" value="NZ_JAHWDF010000006.1"/>
</dbReference>
<evidence type="ECO:0000313" key="3">
    <source>
        <dbReference type="Proteomes" id="UP000719267"/>
    </source>
</evidence>
<dbReference type="EMBL" id="JAHWDF010000006">
    <property type="protein sequence ID" value="MBW2961688.1"/>
    <property type="molecule type" value="Genomic_DNA"/>
</dbReference>
<evidence type="ECO:0000256" key="1">
    <source>
        <dbReference type="SAM" id="SignalP"/>
    </source>
</evidence>
<organism evidence="2 3">
    <name type="scientific">Mesonia aestuariivivens</name>
    <dbReference type="NCBI Taxonomy" id="2796128"/>
    <lineage>
        <taxon>Bacteria</taxon>
        <taxon>Pseudomonadati</taxon>
        <taxon>Bacteroidota</taxon>
        <taxon>Flavobacteriia</taxon>
        <taxon>Flavobacteriales</taxon>
        <taxon>Flavobacteriaceae</taxon>
        <taxon>Mesonia</taxon>
    </lineage>
</organism>
<gene>
    <name evidence="2" type="ORF">KW502_07740</name>
</gene>
<sequence>MKINILLITSILFFGFVKAQAQNTEATPNNDIEAPVIVIKLYEGKSYQGDGYCLTFKKMIADSRCPKDVTCVWAGEAKALLTLEKNNKLVEEKEVIINNPIQRGDLFMLGEQSFFLYGLMPYPTSKVIKEDVEYYLRFKVSDATSAE</sequence>
<protein>
    <submittedName>
        <fullName evidence="2">Uncharacterized protein</fullName>
    </submittedName>
</protein>
<feature type="chain" id="PRO_5046977171" evidence="1">
    <location>
        <begin position="22"/>
        <end position="147"/>
    </location>
</feature>
<keyword evidence="1" id="KW-0732">Signal</keyword>
<reference evidence="2 3" key="1">
    <citation type="submission" date="2021-07" db="EMBL/GenBank/DDBJ databases">
        <title>Mesonia aestuariivivens sp. nov., isolated from a tidal flat.</title>
        <authorList>
            <person name="Kim Y.-O."/>
            <person name="Yoon J.-H."/>
        </authorList>
    </citation>
    <scope>NUCLEOTIDE SEQUENCE [LARGE SCALE GENOMIC DNA]</scope>
    <source>
        <strain evidence="2 3">JHPTF-M18</strain>
    </source>
</reference>
<evidence type="ECO:0000313" key="2">
    <source>
        <dbReference type="EMBL" id="MBW2961688.1"/>
    </source>
</evidence>
<comment type="caution">
    <text evidence="2">The sequence shown here is derived from an EMBL/GenBank/DDBJ whole genome shotgun (WGS) entry which is preliminary data.</text>
</comment>
<keyword evidence="3" id="KW-1185">Reference proteome</keyword>
<accession>A0ABS6W1F3</accession>
<feature type="signal peptide" evidence="1">
    <location>
        <begin position="1"/>
        <end position="21"/>
    </location>
</feature>